<dbReference type="SUPFAM" id="SSF56925">
    <property type="entry name" value="OMPA-like"/>
    <property type="match status" value="1"/>
</dbReference>
<accession>A0A0W1A5X7</accession>
<protein>
    <submittedName>
        <fullName evidence="4">Outer membrane protein A</fullName>
    </submittedName>
</protein>
<dbReference type="InterPro" id="IPR011250">
    <property type="entry name" value="OMP/PagP_B-barrel"/>
</dbReference>
<dbReference type="PATRIC" id="fig|45076.6.peg.2144"/>
<evidence type="ECO:0000313" key="4">
    <source>
        <dbReference type="EMBL" id="KTD76741.1"/>
    </source>
</evidence>
<gene>
    <name evidence="4" type="ORF">Lwor_1966</name>
</gene>
<dbReference type="Proteomes" id="UP000054662">
    <property type="component" value="Unassembled WGS sequence"/>
</dbReference>
<dbReference type="InterPro" id="IPR027385">
    <property type="entry name" value="Beta-barrel_OMP"/>
</dbReference>
<dbReference type="OrthoDB" id="9782229at2"/>
<proteinExistence type="predicted"/>
<sequence length="198" mass="21366">MNKAIKLGLVSLLLCSGIQSINAATPGYYAGIGLGVSQLADIENFYQLDHDALAGRFFLGYNINEYLGVETSYSELGETRYYIPGTFVTGDYSIYSLSLVGKLYLPLGNQSPANLYALVGASQLWGKFDISYGSLPLLDFSSDGTALTIGAGVSYDINQYVTLNGEITAYTDREQTDAFYDSGIPKSILATVGLAYKF</sequence>
<organism evidence="4 5">
    <name type="scientific">Legionella worsleiensis</name>
    <dbReference type="NCBI Taxonomy" id="45076"/>
    <lineage>
        <taxon>Bacteria</taxon>
        <taxon>Pseudomonadati</taxon>
        <taxon>Pseudomonadota</taxon>
        <taxon>Gammaproteobacteria</taxon>
        <taxon>Legionellales</taxon>
        <taxon>Legionellaceae</taxon>
        <taxon>Legionella</taxon>
    </lineage>
</organism>
<keyword evidence="1 2" id="KW-0732">Signal</keyword>
<dbReference type="Gene3D" id="2.40.160.20">
    <property type="match status" value="1"/>
</dbReference>
<feature type="domain" description="Outer membrane protein beta-barrel" evidence="3">
    <location>
        <begin position="12"/>
        <end position="198"/>
    </location>
</feature>
<evidence type="ECO:0000313" key="5">
    <source>
        <dbReference type="Proteomes" id="UP000054662"/>
    </source>
</evidence>
<name>A0A0W1A5X7_9GAMM</name>
<dbReference type="AlphaFoldDB" id="A0A0W1A5X7"/>
<evidence type="ECO:0000259" key="3">
    <source>
        <dbReference type="Pfam" id="PF13505"/>
    </source>
</evidence>
<dbReference type="RefSeq" id="WP_058493738.1">
    <property type="nucleotide sequence ID" value="NZ_CBCRUR010000004.1"/>
</dbReference>
<evidence type="ECO:0000256" key="1">
    <source>
        <dbReference type="ARBA" id="ARBA00022729"/>
    </source>
</evidence>
<feature type="chain" id="PRO_5006919449" evidence="2">
    <location>
        <begin position="24"/>
        <end position="198"/>
    </location>
</feature>
<dbReference type="Pfam" id="PF13505">
    <property type="entry name" value="OMP_b-brl"/>
    <property type="match status" value="1"/>
</dbReference>
<evidence type="ECO:0000256" key="2">
    <source>
        <dbReference type="SAM" id="SignalP"/>
    </source>
</evidence>
<comment type="caution">
    <text evidence="4">The sequence shown here is derived from an EMBL/GenBank/DDBJ whole genome shotgun (WGS) entry which is preliminary data.</text>
</comment>
<dbReference type="EMBL" id="LNZC01000027">
    <property type="protein sequence ID" value="KTD76741.1"/>
    <property type="molecule type" value="Genomic_DNA"/>
</dbReference>
<reference evidence="4 5" key="1">
    <citation type="submission" date="2015-11" db="EMBL/GenBank/DDBJ databases">
        <title>Genomic analysis of 38 Legionella species identifies large and diverse effector repertoires.</title>
        <authorList>
            <person name="Burstein D."/>
            <person name="Amaro F."/>
            <person name="Zusman T."/>
            <person name="Lifshitz Z."/>
            <person name="Cohen O."/>
            <person name="Gilbert J.A."/>
            <person name="Pupko T."/>
            <person name="Shuman H.A."/>
            <person name="Segal G."/>
        </authorList>
    </citation>
    <scope>NUCLEOTIDE SEQUENCE [LARGE SCALE GENOMIC DNA]</scope>
    <source>
        <strain evidence="4 5">ATCC 49508</strain>
    </source>
</reference>
<keyword evidence="5" id="KW-1185">Reference proteome</keyword>
<feature type="signal peptide" evidence="2">
    <location>
        <begin position="1"/>
        <end position="23"/>
    </location>
</feature>